<dbReference type="AlphaFoldDB" id="A0AAD8IFY3"/>
<gene>
    <name evidence="1" type="ORF">POM88_021507</name>
</gene>
<dbReference type="Proteomes" id="UP001237642">
    <property type="component" value="Unassembled WGS sequence"/>
</dbReference>
<accession>A0AAD8IFY3</accession>
<reference evidence="1" key="2">
    <citation type="submission" date="2023-05" db="EMBL/GenBank/DDBJ databases">
        <authorList>
            <person name="Schelkunov M.I."/>
        </authorList>
    </citation>
    <scope>NUCLEOTIDE SEQUENCE</scope>
    <source>
        <strain evidence="1">Hsosn_3</strain>
        <tissue evidence="1">Leaf</tissue>
    </source>
</reference>
<sequence length="107" mass="11713">MFPWSEILHSGTVITIEASKQDTESGYTHQSDPVPQQIQPVIEDPELAQAVSLSLKTADQEKTLRELGNRARSLELDASTSIKVEALGKLTSSGRSLCYLCVLLGVW</sequence>
<dbReference type="EMBL" id="JAUIZM010000005">
    <property type="protein sequence ID" value="KAK1383772.1"/>
    <property type="molecule type" value="Genomic_DNA"/>
</dbReference>
<reference evidence="1" key="1">
    <citation type="submission" date="2023-02" db="EMBL/GenBank/DDBJ databases">
        <title>Genome of toxic invasive species Heracleum sosnowskyi carries increased number of genes despite the absence of recent whole-genome duplications.</title>
        <authorList>
            <person name="Schelkunov M."/>
            <person name="Shtratnikova V."/>
            <person name="Makarenko M."/>
            <person name="Klepikova A."/>
            <person name="Omelchenko D."/>
            <person name="Novikova G."/>
            <person name="Obukhova E."/>
            <person name="Bogdanov V."/>
            <person name="Penin A."/>
            <person name="Logacheva M."/>
        </authorList>
    </citation>
    <scope>NUCLEOTIDE SEQUENCE</scope>
    <source>
        <strain evidence="1">Hsosn_3</strain>
        <tissue evidence="1">Leaf</tissue>
    </source>
</reference>
<evidence type="ECO:0000313" key="1">
    <source>
        <dbReference type="EMBL" id="KAK1383772.1"/>
    </source>
</evidence>
<keyword evidence="2" id="KW-1185">Reference proteome</keyword>
<name>A0AAD8IFY3_9APIA</name>
<evidence type="ECO:0000313" key="2">
    <source>
        <dbReference type="Proteomes" id="UP001237642"/>
    </source>
</evidence>
<organism evidence="1 2">
    <name type="scientific">Heracleum sosnowskyi</name>
    <dbReference type="NCBI Taxonomy" id="360622"/>
    <lineage>
        <taxon>Eukaryota</taxon>
        <taxon>Viridiplantae</taxon>
        <taxon>Streptophyta</taxon>
        <taxon>Embryophyta</taxon>
        <taxon>Tracheophyta</taxon>
        <taxon>Spermatophyta</taxon>
        <taxon>Magnoliopsida</taxon>
        <taxon>eudicotyledons</taxon>
        <taxon>Gunneridae</taxon>
        <taxon>Pentapetalae</taxon>
        <taxon>asterids</taxon>
        <taxon>campanulids</taxon>
        <taxon>Apiales</taxon>
        <taxon>Apiaceae</taxon>
        <taxon>Apioideae</taxon>
        <taxon>apioid superclade</taxon>
        <taxon>Tordylieae</taxon>
        <taxon>Tordyliinae</taxon>
        <taxon>Heracleum</taxon>
    </lineage>
</organism>
<comment type="caution">
    <text evidence="1">The sequence shown here is derived from an EMBL/GenBank/DDBJ whole genome shotgun (WGS) entry which is preliminary data.</text>
</comment>
<protein>
    <submittedName>
        <fullName evidence="1">Uncharacterized protein</fullName>
    </submittedName>
</protein>
<proteinExistence type="predicted"/>